<name>A0A165J4R0_XYLHT</name>
<dbReference type="Pfam" id="PF01535">
    <property type="entry name" value="PPR"/>
    <property type="match status" value="2"/>
</dbReference>
<organism evidence="6 7">
    <name type="scientific">Xylona heveae (strain CBS 132557 / TC161)</name>
    <dbReference type="NCBI Taxonomy" id="1328760"/>
    <lineage>
        <taxon>Eukaryota</taxon>
        <taxon>Fungi</taxon>
        <taxon>Dikarya</taxon>
        <taxon>Ascomycota</taxon>
        <taxon>Pezizomycotina</taxon>
        <taxon>Xylonomycetes</taxon>
        <taxon>Xylonales</taxon>
        <taxon>Xylonaceae</taxon>
        <taxon>Xylona</taxon>
    </lineage>
</organism>
<feature type="region of interest" description="Disordered" evidence="5">
    <location>
        <begin position="88"/>
        <end position="109"/>
    </location>
</feature>
<keyword evidence="7" id="KW-1185">Reference proteome</keyword>
<gene>
    <name evidence="6" type="ORF">L228DRAFT_244624</name>
</gene>
<sequence>MSFFGALDRSASCSISRRMSSRSLLLTFLCPKCNIRSVATSRKPLFFHAAHKLNQNVSYNASGEIGAPLVDNQHGTSEAAAKRLLSRPVSHGKRTAKPSPNHVRKWSSSTRCQSLSQPVFMQASREDFKDLIDHYYDPLDGRADLQCHVPPTLLFDTTTVKHESFELLSASDDKPRPAPSSEEDCSINRFTAAMAKDNISNDDLFEIYKTIPRSSLKSLPAKQIRRLLHRLIIVEKRNERTMLQYLSIVDDMKDAGIPLTSGEWSSAIAFVGRCYTKVSAADVRSALYIWKEMEADAGVTGTNVTFNILFDIAVKAGKYGLADMILKEMHARRLEFNRFTRVGLIFYYGLRGDGDSIRKAYRELVDAGEIVDTVVLNCVIASLLRAGEAGAAEQVFGRMMKLHAKQAGTRLLPPRDWRTSRRLGRVLARASRFFRDKPEARMGLQASSPVAPDLRTFCTLLTHHALETGDVDKLSYFLDEMRYLEIPVHGRIFLILFQGFAVHGSKRYSSWTTSLLETVMDAFLQALQDRPGDIFWSKWMTVRIVRAFNVCAGQQRALEIWQEILSRWQPRPEELDATSKLLCSILTQPESASSSGKE</sequence>
<dbReference type="Proteomes" id="UP000076632">
    <property type="component" value="Unassembled WGS sequence"/>
</dbReference>
<evidence type="ECO:0000256" key="2">
    <source>
        <dbReference type="ARBA" id="ARBA00022737"/>
    </source>
</evidence>
<dbReference type="OMA" id="EMIYKEM"/>
<evidence type="ECO:0000313" key="7">
    <source>
        <dbReference type="Proteomes" id="UP000076632"/>
    </source>
</evidence>
<dbReference type="OrthoDB" id="1908178at2759"/>
<dbReference type="EMBL" id="KV407455">
    <property type="protein sequence ID" value="KZF25730.1"/>
    <property type="molecule type" value="Genomic_DNA"/>
</dbReference>
<dbReference type="NCBIfam" id="TIGR00756">
    <property type="entry name" value="PPR"/>
    <property type="match status" value="2"/>
</dbReference>
<protein>
    <recommendedName>
        <fullName evidence="8">Pentatricopeptide repeat protein</fullName>
    </recommendedName>
</protein>
<evidence type="ECO:0000256" key="3">
    <source>
        <dbReference type="ARBA" id="ARBA00044493"/>
    </source>
</evidence>
<dbReference type="InterPro" id="IPR002885">
    <property type="entry name" value="PPR_rpt"/>
</dbReference>
<evidence type="ECO:0000256" key="1">
    <source>
        <dbReference type="ARBA" id="ARBA00006192"/>
    </source>
</evidence>
<dbReference type="Gene3D" id="1.25.40.10">
    <property type="entry name" value="Tetratricopeptide repeat domain"/>
    <property type="match status" value="1"/>
</dbReference>
<comment type="function">
    <text evidence="3">Regulates mitochondrial small subunit maturation by controlling 15S rRNA 5'-end processing. Localizes to the 5' precursor of the 15S rRNA in a position that is subsequently occupied by mS47 in the mature yeast mtSSU. Uses structure and sequence-specific RNA recognition, binding to a single-stranded region of the precursor and specifically recognizing bases -6 to -1. The exchange of Ccm1 for mS47 is coupled to the irreversible removal of precursor rRNA that is accompanied by conformational changes of the mitoribosomal proteins uS5m and mS26. These conformational changes signal completion of 5'-end rRNA processing through protection of the mature 5'-end of the 15S rRNA and stabilization of mS47. The removal of the 5' precursor together with the dissociation of Ccm1 may be catalyzed by the 5'-3' exoribonuclease Pet127. Involved in the specific removal of group I introns in mitochondrial encoded transcripts.</text>
</comment>
<comment type="subunit">
    <text evidence="4">Binds to mitochondrial small subunit 15S rRNA.</text>
</comment>
<dbReference type="AlphaFoldDB" id="A0A165J4R0"/>
<proteinExistence type="inferred from homology"/>
<keyword evidence="2" id="KW-0677">Repeat</keyword>
<reference evidence="6 7" key="1">
    <citation type="journal article" date="2016" name="Fungal Biol.">
        <title>The genome of Xylona heveae provides a window into fungal endophytism.</title>
        <authorList>
            <person name="Gazis R."/>
            <person name="Kuo A."/>
            <person name="Riley R."/>
            <person name="LaButti K."/>
            <person name="Lipzen A."/>
            <person name="Lin J."/>
            <person name="Amirebrahimi M."/>
            <person name="Hesse C.N."/>
            <person name="Spatafora J.W."/>
            <person name="Henrissat B."/>
            <person name="Hainaut M."/>
            <person name="Grigoriev I.V."/>
            <person name="Hibbett D.S."/>
        </authorList>
    </citation>
    <scope>NUCLEOTIDE SEQUENCE [LARGE SCALE GENOMIC DNA]</scope>
    <source>
        <strain evidence="6 7">TC161</strain>
    </source>
</reference>
<evidence type="ECO:0000313" key="6">
    <source>
        <dbReference type="EMBL" id="KZF25730.1"/>
    </source>
</evidence>
<dbReference type="GeneID" id="28897109"/>
<dbReference type="InterPro" id="IPR011990">
    <property type="entry name" value="TPR-like_helical_dom_sf"/>
</dbReference>
<dbReference type="PANTHER" id="PTHR47447">
    <property type="entry name" value="OS03G0856100 PROTEIN"/>
    <property type="match status" value="1"/>
</dbReference>
<dbReference type="RefSeq" id="XP_018191285.1">
    <property type="nucleotide sequence ID" value="XM_018331972.1"/>
</dbReference>
<evidence type="ECO:0008006" key="8">
    <source>
        <dbReference type="Google" id="ProtNLM"/>
    </source>
</evidence>
<dbReference type="InParanoid" id="A0A165J4R0"/>
<accession>A0A165J4R0</accession>
<dbReference type="STRING" id="1328760.A0A165J4R0"/>
<evidence type="ECO:0000256" key="4">
    <source>
        <dbReference type="ARBA" id="ARBA00044511"/>
    </source>
</evidence>
<comment type="similarity">
    <text evidence="1">Belongs to the CCM1 family.</text>
</comment>
<dbReference type="PANTHER" id="PTHR47447:SF17">
    <property type="entry name" value="OS12G0638900 PROTEIN"/>
    <property type="match status" value="1"/>
</dbReference>
<evidence type="ECO:0000256" key="5">
    <source>
        <dbReference type="SAM" id="MobiDB-lite"/>
    </source>
</evidence>